<proteinExistence type="predicted"/>
<dbReference type="CDD" id="cd02440">
    <property type="entry name" value="AdoMet_MTases"/>
    <property type="match status" value="1"/>
</dbReference>
<evidence type="ECO:0000313" key="5">
    <source>
        <dbReference type="EMBL" id="MBE1603430.1"/>
    </source>
</evidence>
<reference evidence="5" key="1">
    <citation type="submission" date="2020-10" db="EMBL/GenBank/DDBJ databases">
        <title>Sequencing the genomes of 1000 actinobacteria strains.</title>
        <authorList>
            <person name="Klenk H.-P."/>
        </authorList>
    </citation>
    <scope>NUCLEOTIDE SEQUENCE</scope>
    <source>
        <strain evidence="5">DSM 45354</strain>
    </source>
</reference>
<keyword evidence="6" id="KW-1185">Reference proteome</keyword>
<dbReference type="SUPFAM" id="SSF53335">
    <property type="entry name" value="S-adenosyl-L-methionine-dependent methyltransferases"/>
    <property type="match status" value="1"/>
</dbReference>
<keyword evidence="2" id="KW-0808">Transferase</keyword>
<feature type="domain" description="Methyltransferase" evidence="4">
    <location>
        <begin position="34"/>
        <end position="149"/>
    </location>
</feature>
<dbReference type="PANTHER" id="PTHR43464">
    <property type="entry name" value="METHYLTRANSFERASE"/>
    <property type="match status" value="1"/>
</dbReference>
<evidence type="ECO:0000313" key="6">
    <source>
        <dbReference type="Proteomes" id="UP000638648"/>
    </source>
</evidence>
<sequence>MERLDPRLEAYLQTNRAFMAPAVELAIASLQLTQASQILDAGTGGGGALAPLVRASAADTTVLGIDLNPGVISMAAEHAEKNGVSERVELSVGDLRDLLTESANADGTFDAIWASDVVWPGNFKKPLDVVRKMAAALKSDGTLALFYSNYYQAMFLPGHSRLERQLRTASELRWGLPGAGPTHSERHVEWLILAGLNDVDVRIFPRVGFPVDSDPTVRPYLEQTVFPELLESARSCGSEAGMSATDIADAEELLSPESARYLPEQPGYYVVHPTILVTGRRR</sequence>
<dbReference type="GO" id="GO:0032259">
    <property type="term" value="P:methylation"/>
    <property type="evidence" value="ECO:0007669"/>
    <property type="project" value="UniProtKB-KW"/>
</dbReference>
<dbReference type="PANTHER" id="PTHR43464:SF19">
    <property type="entry name" value="UBIQUINONE BIOSYNTHESIS O-METHYLTRANSFERASE, MITOCHONDRIAL"/>
    <property type="match status" value="1"/>
</dbReference>
<evidence type="ECO:0000256" key="2">
    <source>
        <dbReference type="ARBA" id="ARBA00022679"/>
    </source>
</evidence>
<dbReference type="InterPro" id="IPR025714">
    <property type="entry name" value="Methyltranfer_dom"/>
</dbReference>
<dbReference type="EMBL" id="JADBEM010000001">
    <property type="protein sequence ID" value="MBE1603430.1"/>
    <property type="molecule type" value="Genomic_DNA"/>
</dbReference>
<evidence type="ECO:0000259" key="4">
    <source>
        <dbReference type="Pfam" id="PF13847"/>
    </source>
</evidence>
<dbReference type="AlphaFoldDB" id="A0A927MU95"/>
<organism evidence="5 6">
    <name type="scientific">Actinopolymorpha pittospori</name>
    <dbReference type="NCBI Taxonomy" id="648752"/>
    <lineage>
        <taxon>Bacteria</taxon>
        <taxon>Bacillati</taxon>
        <taxon>Actinomycetota</taxon>
        <taxon>Actinomycetes</taxon>
        <taxon>Propionibacteriales</taxon>
        <taxon>Actinopolymorphaceae</taxon>
        <taxon>Actinopolymorpha</taxon>
    </lineage>
</organism>
<dbReference type="GO" id="GO:0008168">
    <property type="term" value="F:methyltransferase activity"/>
    <property type="evidence" value="ECO:0007669"/>
    <property type="project" value="UniProtKB-KW"/>
</dbReference>
<dbReference type="Proteomes" id="UP000638648">
    <property type="component" value="Unassembled WGS sequence"/>
</dbReference>
<evidence type="ECO:0000256" key="1">
    <source>
        <dbReference type="ARBA" id="ARBA00022603"/>
    </source>
</evidence>
<keyword evidence="1 5" id="KW-0489">Methyltransferase</keyword>
<gene>
    <name evidence="5" type="ORF">HEB94_000278</name>
</gene>
<protein>
    <submittedName>
        <fullName evidence="5">SAM-dependent methyltransferase</fullName>
    </submittedName>
</protein>
<dbReference type="Gene3D" id="3.40.50.150">
    <property type="entry name" value="Vaccinia Virus protein VP39"/>
    <property type="match status" value="1"/>
</dbReference>
<keyword evidence="3" id="KW-0949">S-adenosyl-L-methionine</keyword>
<dbReference type="RefSeq" id="WP_202896043.1">
    <property type="nucleotide sequence ID" value="NZ_BAABJL010000064.1"/>
</dbReference>
<name>A0A927MU95_9ACTN</name>
<evidence type="ECO:0000256" key="3">
    <source>
        <dbReference type="ARBA" id="ARBA00022691"/>
    </source>
</evidence>
<accession>A0A927MU95</accession>
<dbReference type="InterPro" id="IPR029063">
    <property type="entry name" value="SAM-dependent_MTases_sf"/>
</dbReference>
<comment type="caution">
    <text evidence="5">The sequence shown here is derived from an EMBL/GenBank/DDBJ whole genome shotgun (WGS) entry which is preliminary data.</text>
</comment>
<dbReference type="Pfam" id="PF13847">
    <property type="entry name" value="Methyltransf_31"/>
    <property type="match status" value="1"/>
</dbReference>